<comment type="catalytic activity">
    <reaction evidence="8">
        <text>13-octadecanoyloxy-octadecanoate + H2O = 13-hydroxy-octadecanoate + octadecanoate + H(+)</text>
        <dbReference type="Rhea" id="RHEA:52084"/>
        <dbReference type="ChEBI" id="CHEBI:15377"/>
        <dbReference type="ChEBI" id="CHEBI:15378"/>
        <dbReference type="ChEBI" id="CHEBI:25629"/>
        <dbReference type="ChEBI" id="CHEBI:136304"/>
        <dbReference type="ChEBI" id="CHEBI:136335"/>
    </reaction>
    <physiologicalReaction direction="left-to-right" evidence="8">
        <dbReference type="Rhea" id="RHEA:52085"/>
    </physiologicalReaction>
</comment>
<feature type="transmembrane region" description="Helical" evidence="17">
    <location>
        <begin position="155"/>
        <end position="173"/>
    </location>
</feature>
<evidence type="ECO:0000256" key="15">
    <source>
        <dbReference type="ARBA" id="ARBA00049322"/>
    </source>
</evidence>
<dbReference type="PANTHER" id="PTHR10989:SF16">
    <property type="entry name" value="AT02829P-RELATED"/>
    <property type="match status" value="1"/>
</dbReference>
<evidence type="ECO:0000313" key="20">
    <source>
        <dbReference type="RefSeq" id="XP_015173750.1"/>
    </source>
</evidence>
<keyword evidence="5 17" id="KW-1133">Transmembrane helix</keyword>
<evidence type="ECO:0000313" key="19">
    <source>
        <dbReference type="RefSeq" id="XP_015173749.1"/>
    </source>
</evidence>
<evidence type="ECO:0000256" key="10">
    <source>
        <dbReference type="ARBA" id="ARBA00048680"/>
    </source>
</evidence>
<dbReference type="RefSeq" id="XP_015173751.1">
    <property type="nucleotide sequence ID" value="XM_015318265.1"/>
</dbReference>
<accession>A0ABM1I0L3</accession>
<comment type="catalytic activity">
    <reaction evidence="13">
        <text>9-octadecanoyloxy-octadecanoate + H2O = 9-hydroxy-octadecanoate + octadecanoate + H(+)</text>
        <dbReference type="Rhea" id="RHEA:52096"/>
        <dbReference type="ChEBI" id="CHEBI:15377"/>
        <dbReference type="ChEBI" id="CHEBI:15378"/>
        <dbReference type="ChEBI" id="CHEBI:25629"/>
        <dbReference type="ChEBI" id="CHEBI:136286"/>
        <dbReference type="ChEBI" id="CHEBI:136373"/>
    </reaction>
    <physiologicalReaction direction="left-to-right" evidence="13">
        <dbReference type="Rhea" id="RHEA:52097"/>
    </physiologicalReaction>
</comment>
<evidence type="ECO:0000256" key="14">
    <source>
        <dbReference type="ARBA" id="ARBA00049296"/>
    </source>
</evidence>
<comment type="catalytic activity">
    <reaction evidence="7">
        <text>12-hexadecanoyloxy-octadecanoate + H2O = 12-hydroxyoctadecanoate + hexadecanoate + H(+)</text>
        <dbReference type="Rhea" id="RHEA:52056"/>
        <dbReference type="ChEBI" id="CHEBI:7896"/>
        <dbReference type="ChEBI" id="CHEBI:15377"/>
        <dbReference type="ChEBI" id="CHEBI:15378"/>
        <dbReference type="ChEBI" id="CHEBI:83677"/>
        <dbReference type="ChEBI" id="CHEBI:84201"/>
    </reaction>
    <physiologicalReaction direction="left-to-right" evidence="7">
        <dbReference type="Rhea" id="RHEA:52057"/>
    </physiologicalReaction>
</comment>
<gene>
    <name evidence="19 20 21" type="primary">LOC107065003</name>
</gene>
<keyword evidence="18" id="KW-1185">Reference proteome</keyword>
<dbReference type="RefSeq" id="XP_015173749.1">
    <property type="nucleotide sequence ID" value="XM_015318263.1"/>
</dbReference>
<comment type="catalytic activity">
    <reaction evidence="15">
        <text>13-(9Z-hexadecenoyloxy)-octadecanoate + H2O = 13-hydroxy-octadecanoate + (9Z)-hexadecenoate + H(+)</text>
        <dbReference type="Rhea" id="RHEA:52076"/>
        <dbReference type="ChEBI" id="CHEBI:15377"/>
        <dbReference type="ChEBI" id="CHEBI:15378"/>
        <dbReference type="ChEBI" id="CHEBI:32372"/>
        <dbReference type="ChEBI" id="CHEBI:136304"/>
        <dbReference type="ChEBI" id="CHEBI:136315"/>
    </reaction>
    <physiologicalReaction direction="left-to-right" evidence="15">
        <dbReference type="Rhea" id="RHEA:52077"/>
    </physiologicalReaction>
</comment>
<dbReference type="PANTHER" id="PTHR10989">
    <property type="entry name" value="ANDROGEN-INDUCED PROTEIN 1-RELATED"/>
    <property type="match status" value="1"/>
</dbReference>
<evidence type="ECO:0000313" key="18">
    <source>
        <dbReference type="Proteomes" id="UP000694924"/>
    </source>
</evidence>
<comment type="catalytic activity">
    <reaction evidence="9">
        <text>9-hexadecanoyloxy-octadecanoate + H2O = 9-hydroxy-octadecanoate + hexadecanoate + H(+)</text>
        <dbReference type="Rhea" id="RHEA:52052"/>
        <dbReference type="ChEBI" id="CHEBI:7896"/>
        <dbReference type="ChEBI" id="CHEBI:15377"/>
        <dbReference type="ChEBI" id="CHEBI:15378"/>
        <dbReference type="ChEBI" id="CHEBI:83670"/>
        <dbReference type="ChEBI" id="CHEBI:136286"/>
    </reaction>
    <physiologicalReaction direction="left-to-right" evidence="9">
        <dbReference type="Rhea" id="RHEA:52053"/>
    </physiologicalReaction>
</comment>
<evidence type="ECO:0000256" key="7">
    <source>
        <dbReference type="ARBA" id="ARBA00047368"/>
    </source>
</evidence>
<feature type="transmembrane region" description="Helical" evidence="17">
    <location>
        <begin position="84"/>
        <end position="104"/>
    </location>
</feature>
<name>A0ABM1I0L3_POLDO</name>
<sequence>MKLLIHIGLFSTSLFSIISVYSMPVYPPIKKFFANFNPGLLMYLTVWNCILQTVFFLICIINDLYGTNAVSPKKPPFIRKLKDYFFGALCFPLAMFVGITFWALMFIDRELVLPKALDPYFPWWLNHLMHTMIMVSIVTELLLSPRKYPKRSHSLFGLVGFTLTYLVWLHVIYYKNGIWVYPVMEVLTPTMRLVFFGILLIFTLLLYFTGEMLNKLVWGNDKTKQHKSHSK</sequence>
<comment type="catalytic activity">
    <reaction evidence="11">
        <text>12-(9Z-octadecenoyloxy)-octadecanoate + H2O = 12-hydroxyoctadecanoate + (9Z)-octadecenoate + H(+)</text>
        <dbReference type="Rhea" id="RHEA:52060"/>
        <dbReference type="ChEBI" id="CHEBI:15377"/>
        <dbReference type="ChEBI" id="CHEBI:15378"/>
        <dbReference type="ChEBI" id="CHEBI:30823"/>
        <dbReference type="ChEBI" id="CHEBI:84201"/>
        <dbReference type="ChEBI" id="CHEBI:136302"/>
    </reaction>
    <physiologicalReaction direction="left-to-right" evidence="11">
        <dbReference type="Rhea" id="RHEA:52061"/>
    </physiologicalReaction>
</comment>
<evidence type="ECO:0000256" key="5">
    <source>
        <dbReference type="ARBA" id="ARBA00022989"/>
    </source>
</evidence>
<protein>
    <submittedName>
        <fullName evidence="19 20">Androgen-induced gene 1 protein-like isoform X2</fullName>
    </submittedName>
</protein>
<dbReference type="InterPro" id="IPR006838">
    <property type="entry name" value="ADTRP_AIG1"/>
</dbReference>
<comment type="similarity">
    <text evidence="3">Belongs to the AIG1 family.</text>
</comment>
<comment type="catalytic activity">
    <reaction evidence="10">
        <text>12-octadecanoyloxy-octadecanoate + H2O = 12-hydroxyoctadecanoate + octadecanoate + H(+)</text>
        <dbReference type="Rhea" id="RHEA:52080"/>
        <dbReference type="ChEBI" id="CHEBI:15377"/>
        <dbReference type="ChEBI" id="CHEBI:15378"/>
        <dbReference type="ChEBI" id="CHEBI:25629"/>
        <dbReference type="ChEBI" id="CHEBI:84201"/>
        <dbReference type="ChEBI" id="CHEBI:136330"/>
    </reaction>
    <physiologicalReaction direction="left-to-right" evidence="10">
        <dbReference type="Rhea" id="RHEA:52081"/>
    </physiologicalReaction>
</comment>
<comment type="catalytic activity">
    <reaction evidence="14">
        <text>13-(9Z-octadecenoyloxy)-octadecanoate + H2O = 13-hydroxy-octadecanoate + (9Z)-octadecenoate + H(+)</text>
        <dbReference type="Rhea" id="RHEA:52064"/>
        <dbReference type="ChEBI" id="CHEBI:15377"/>
        <dbReference type="ChEBI" id="CHEBI:15378"/>
        <dbReference type="ChEBI" id="CHEBI:30823"/>
        <dbReference type="ChEBI" id="CHEBI:136303"/>
        <dbReference type="ChEBI" id="CHEBI:136304"/>
    </reaction>
    <physiologicalReaction direction="left-to-right" evidence="14">
        <dbReference type="Rhea" id="RHEA:52065"/>
    </physiologicalReaction>
</comment>
<comment type="catalytic activity">
    <reaction evidence="1">
        <text>9-(9Z-hexadecenoyloxy)-octadecanoate + H2O = (9Z)-hexadecenoate + 9-hydroxy-octadecanoate + H(+)</text>
        <dbReference type="Rhea" id="RHEA:52068"/>
        <dbReference type="ChEBI" id="CHEBI:15377"/>
        <dbReference type="ChEBI" id="CHEBI:15378"/>
        <dbReference type="ChEBI" id="CHEBI:32372"/>
        <dbReference type="ChEBI" id="CHEBI:136286"/>
        <dbReference type="ChEBI" id="CHEBI:136309"/>
    </reaction>
    <physiologicalReaction direction="left-to-right" evidence="1">
        <dbReference type="Rhea" id="RHEA:52069"/>
    </physiologicalReaction>
</comment>
<feature type="transmembrane region" description="Helical" evidence="17">
    <location>
        <begin position="40"/>
        <end position="64"/>
    </location>
</feature>
<evidence type="ECO:0000256" key="9">
    <source>
        <dbReference type="ARBA" id="ARBA00047863"/>
    </source>
</evidence>
<evidence type="ECO:0000256" key="17">
    <source>
        <dbReference type="SAM" id="Phobius"/>
    </source>
</evidence>
<feature type="transmembrane region" description="Helical" evidence="17">
    <location>
        <begin position="193"/>
        <end position="210"/>
    </location>
</feature>
<evidence type="ECO:0000256" key="13">
    <source>
        <dbReference type="ARBA" id="ARBA00049221"/>
    </source>
</evidence>
<proteinExistence type="inferred from homology"/>
<evidence type="ECO:0000256" key="16">
    <source>
        <dbReference type="ARBA" id="ARBA00049428"/>
    </source>
</evidence>
<dbReference type="Pfam" id="PF04750">
    <property type="entry name" value="Far-17a_AIG1"/>
    <property type="match status" value="1"/>
</dbReference>
<feature type="transmembrane region" description="Helical" evidence="17">
    <location>
        <begin position="124"/>
        <end position="143"/>
    </location>
</feature>
<evidence type="ECO:0000256" key="1">
    <source>
        <dbReference type="ARBA" id="ARBA00000923"/>
    </source>
</evidence>
<comment type="catalytic activity">
    <reaction evidence="12">
        <text>9-(9Z-octadecenoyloxy)-octadecanoate + H2O = 9-hydroxy-octadecanoate + (9Z)-octadecenoate + H(+)</text>
        <dbReference type="Rhea" id="RHEA:52048"/>
        <dbReference type="ChEBI" id="CHEBI:15377"/>
        <dbReference type="ChEBI" id="CHEBI:15378"/>
        <dbReference type="ChEBI" id="CHEBI:30823"/>
        <dbReference type="ChEBI" id="CHEBI:136282"/>
        <dbReference type="ChEBI" id="CHEBI:136286"/>
    </reaction>
    <physiologicalReaction direction="left-to-right" evidence="12">
        <dbReference type="Rhea" id="RHEA:52049"/>
    </physiologicalReaction>
</comment>
<evidence type="ECO:0000313" key="21">
    <source>
        <dbReference type="RefSeq" id="XP_015173751.1"/>
    </source>
</evidence>
<evidence type="ECO:0000256" key="6">
    <source>
        <dbReference type="ARBA" id="ARBA00023136"/>
    </source>
</evidence>
<dbReference type="Proteomes" id="UP000694924">
    <property type="component" value="Unplaced"/>
</dbReference>
<evidence type="ECO:0000256" key="11">
    <source>
        <dbReference type="ARBA" id="ARBA00048701"/>
    </source>
</evidence>
<evidence type="ECO:0000256" key="12">
    <source>
        <dbReference type="ARBA" id="ARBA00048800"/>
    </source>
</evidence>
<organism evidence="18 20">
    <name type="scientific">Polistes dominula</name>
    <name type="common">European paper wasp</name>
    <name type="synonym">Vespa dominula</name>
    <dbReference type="NCBI Taxonomy" id="743375"/>
    <lineage>
        <taxon>Eukaryota</taxon>
        <taxon>Metazoa</taxon>
        <taxon>Ecdysozoa</taxon>
        <taxon>Arthropoda</taxon>
        <taxon>Hexapoda</taxon>
        <taxon>Insecta</taxon>
        <taxon>Pterygota</taxon>
        <taxon>Neoptera</taxon>
        <taxon>Endopterygota</taxon>
        <taxon>Hymenoptera</taxon>
        <taxon>Apocrita</taxon>
        <taxon>Aculeata</taxon>
        <taxon>Vespoidea</taxon>
        <taxon>Vespidae</taxon>
        <taxon>Polistinae</taxon>
        <taxon>Polistini</taxon>
        <taxon>Polistes</taxon>
    </lineage>
</organism>
<evidence type="ECO:0000256" key="3">
    <source>
        <dbReference type="ARBA" id="ARBA00009300"/>
    </source>
</evidence>
<comment type="catalytic activity">
    <reaction evidence="16">
        <text>12-(9Z-hexadecenoyloxy)-octadecanoate + H2O = 12-hydroxyoctadecanoate + (9Z)-hexadecenoate + H(+)</text>
        <dbReference type="Rhea" id="RHEA:52072"/>
        <dbReference type="ChEBI" id="CHEBI:15377"/>
        <dbReference type="ChEBI" id="CHEBI:15378"/>
        <dbReference type="ChEBI" id="CHEBI:32372"/>
        <dbReference type="ChEBI" id="CHEBI:84201"/>
        <dbReference type="ChEBI" id="CHEBI:136312"/>
    </reaction>
    <physiologicalReaction direction="left-to-right" evidence="16">
        <dbReference type="Rhea" id="RHEA:52073"/>
    </physiologicalReaction>
</comment>
<dbReference type="GeneID" id="107065003"/>
<dbReference type="RefSeq" id="XP_015173750.1">
    <property type="nucleotide sequence ID" value="XM_015318264.1"/>
</dbReference>
<keyword evidence="4 17" id="KW-0812">Transmembrane</keyword>
<evidence type="ECO:0000256" key="8">
    <source>
        <dbReference type="ARBA" id="ARBA00047427"/>
    </source>
</evidence>
<comment type="subcellular location">
    <subcellularLocation>
        <location evidence="2">Endomembrane system</location>
        <topology evidence="2">Multi-pass membrane protein</topology>
    </subcellularLocation>
</comment>
<evidence type="ECO:0000256" key="2">
    <source>
        <dbReference type="ARBA" id="ARBA00004127"/>
    </source>
</evidence>
<keyword evidence="6 17" id="KW-0472">Membrane</keyword>
<evidence type="ECO:0000256" key="4">
    <source>
        <dbReference type="ARBA" id="ARBA00022692"/>
    </source>
</evidence>
<reference evidence="19 20" key="1">
    <citation type="submission" date="2025-05" db="UniProtKB">
        <authorList>
            <consortium name="RefSeq"/>
        </authorList>
    </citation>
    <scope>IDENTIFICATION</scope>
    <source>
        <tissue evidence="19 20">Whole body</tissue>
    </source>
</reference>